<dbReference type="PANTHER" id="PTHR18763">
    <property type="entry name" value="WD-REPEAT PROTEIN 18"/>
    <property type="match status" value="1"/>
</dbReference>
<dbReference type="AlphaFoldDB" id="A0A1E3P9K7"/>
<dbReference type="GO" id="GO:0006364">
    <property type="term" value="P:rRNA processing"/>
    <property type="evidence" value="ECO:0007669"/>
    <property type="project" value="UniProtKB-UniRule"/>
</dbReference>
<dbReference type="InterPro" id="IPR001680">
    <property type="entry name" value="WD40_rpt"/>
</dbReference>
<dbReference type="STRING" id="683960.A0A1E3P9K7"/>
<evidence type="ECO:0000256" key="4">
    <source>
        <dbReference type="ARBA" id="ARBA00022737"/>
    </source>
</evidence>
<dbReference type="OrthoDB" id="756370at2759"/>
<dbReference type="InterPro" id="IPR015943">
    <property type="entry name" value="WD40/YVTN_repeat-like_dom_sf"/>
</dbReference>
<dbReference type="GO" id="GO:0006267">
    <property type="term" value="P:pre-replicative complex assembly involved in nuclear cell cycle DNA replication"/>
    <property type="evidence" value="ECO:0007669"/>
    <property type="project" value="EnsemblFungi"/>
</dbReference>
<comment type="similarity">
    <text evidence="2 7">Belongs to the WD repeat IPI3/WDR18 family.</text>
</comment>
<keyword evidence="7" id="KW-0539">Nucleus</keyword>
<proteinExistence type="inferred from homology"/>
<evidence type="ECO:0000313" key="9">
    <source>
        <dbReference type="Proteomes" id="UP000094112"/>
    </source>
</evidence>
<protein>
    <recommendedName>
        <fullName evidence="5 7">Pre-rRNA-processing protein IPI3</fullName>
    </recommendedName>
</protein>
<evidence type="ECO:0000256" key="5">
    <source>
        <dbReference type="ARBA" id="ARBA00026229"/>
    </source>
</evidence>
<evidence type="ECO:0000256" key="1">
    <source>
        <dbReference type="ARBA" id="ARBA00002355"/>
    </source>
</evidence>
<keyword evidence="4" id="KW-0677">Repeat</keyword>
<dbReference type="Proteomes" id="UP000094112">
    <property type="component" value="Unassembled WGS sequence"/>
</dbReference>
<dbReference type="GeneID" id="30199778"/>
<reference evidence="8 9" key="1">
    <citation type="journal article" date="2016" name="Proc. Natl. Acad. Sci. U.S.A.">
        <title>Comparative genomics of biotechnologically important yeasts.</title>
        <authorList>
            <person name="Riley R."/>
            <person name="Haridas S."/>
            <person name="Wolfe K.H."/>
            <person name="Lopes M.R."/>
            <person name="Hittinger C.T."/>
            <person name="Goeker M."/>
            <person name="Salamov A.A."/>
            <person name="Wisecaver J.H."/>
            <person name="Long T.M."/>
            <person name="Calvey C.H."/>
            <person name="Aerts A.L."/>
            <person name="Barry K.W."/>
            <person name="Choi C."/>
            <person name="Clum A."/>
            <person name="Coughlan A.Y."/>
            <person name="Deshpande S."/>
            <person name="Douglass A.P."/>
            <person name="Hanson S.J."/>
            <person name="Klenk H.-P."/>
            <person name="LaButti K.M."/>
            <person name="Lapidus A."/>
            <person name="Lindquist E.A."/>
            <person name="Lipzen A.M."/>
            <person name="Meier-Kolthoff J.P."/>
            <person name="Ohm R.A."/>
            <person name="Otillar R.P."/>
            <person name="Pangilinan J.L."/>
            <person name="Peng Y."/>
            <person name="Rokas A."/>
            <person name="Rosa C.A."/>
            <person name="Scheuner C."/>
            <person name="Sibirny A.A."/>
            <person name="Slot J.C."/>
            <person name="Stielow J.B."/>
            <person name="Sun H."/>
            <person name="Kurtzman C.P."/>
            <person name="Blackwell M."/>
            <person name="Grigoriev I.V."/>
            <person name="Jeffries T.W."/>
        </authorList>
    </citation>
    <scope>NUCLEOTIDE SEQUENCE [LARGE SCALE GENOMIC DNA]</scope>
    <source>
        <strain evidence="9">ATCC 58044 / CBS 1984 / NCYC 433 / NRRL Y-366-8</strain>
    </source>
</reference>
<evidence type="ECO:0000256" key="6">
    <source>
        <dbReference type="PROSITE-ProRule" id="PRU00221"/>
    </source>
</evidence>
<dbReference type="Pfam" id="PF00400">
    <property type="entry name" value="WD40"/>
    <property type="match status" value="2"/>
</dbReference>
<sequence>MEEVVYYNCEGFGDDKNSAQVNGIATSIHSQSHNLAFRQSSSYPHGSAITGTNPGDRVFVASKGKALISVYTWGKESPDQRIPVPEQLTALTLCPNSQELYTENFESEDESNIPKFRLPYLLIGGGVSGMIYTWELNSGLLLSVKEAHYQSISALKTTNDGSFLVSAGKDARILIWKITDLVSFVKDDDRVIKPVHVISDNTLEITDIFINNSIYQDTKLYTVSRDCTIRIYDIVKFQLLSTFIIGQQIESIVVDSADRAIYIGLSNGNIRQINIYEPNPATNILEARGGFGKVVTLSEDHQLTNTLTHHSPNAVTSLALSLDGSLIISGDSIGKVTVADVVSKQVVKELKELGSKITNIQVINFYKSNQIVEKTQKAIPQFKRIISNKNPKEQEVVYQIGEDDEKKLFDIDAHLDRVAQEALQFENLTTINSEVVMTDAYDGSSSEKVQELEGKVTKATKAYTDLRKMYEDLYSEHTKLLENQ</sequence>
<evidence type="ECO:0000256" key="7">
    <source>
        <dbReference type="RuleBase" id="RU369067"/>
    </source>
</evidence>
<dbReference type="InterPro" id="IPR036322">
    <property type="entry name" value="WD40_repeat_dom_sf"/>
</dbReference>
<dbReference type="EMBL" id="KV454208">
    <property type="protein sequence ID" value="ODQ62095.1"/>
    <property type="molecule type" value="Genomic_DNA"/>
</dbReference>
<keyword evidence="9" id="KW-1185">Reference proteome</keyword>
<dbReference type="GO" id="GO:0003682">
    <property type="term" value="F:chromatin binding"/>
    <property type="evidence" value="ECO:0007669"/>
    <property type="project" value="EnsemblFungi"/>
</dbReference>
<organism evidence="8 9">
    <name type="scientific">Wickerhamomyces anomalus (strain ATCC 58044 / CBS 1984 / NCYC 433 / NRRL Y-366-8)</name>
    <name type="common">Yeast</name>
    <name type="synonym">Hansenula anomala</name>
    <dbReference type="NCBI Taxonomy" id="683960"/>
    <lineage>
        <taxon>Eukaryota</taxon>
        <taxon>Fungi</taxon>
        <taxon>Dikarya</taxon>
        <taxon>Ascomycota</taxon>
        <taxon>Saccharomycotina</taxon>
        <taxon>Saccharomycetes</taxon>
        <taxon>Phaffomycetales</taxon>
        <taxon>Wickerhamomycetaceae</taxon>
        <taxon>Wickerhamomyces</taxon>
    </lineage>
</organism>
<name>A0A1E3P9K7_WICAA</name>
<comment type="subunit">
    <text evidence="7">Component of the RIX1 complex, composed of IPI1, RIX1/IPI2 and IPI3 in a 1:2:2 stoichiometry. The complex interacts (via RIX1) with MDN1 (via its hexameric AAA ATPase ring) and the pre-60S ribosome particles.</text>
</comment>
<keyword evidence="7" id="KW-0698">rRNA processing</keyword>
<evidence type="ECO:0000256" key="3">
    <source>
        <dbReference type="ARBA" id="ARBA00022574"/>
    </source>
</evidence>
<dbReference type="InterPro" id="IPR045227">
    <property type="entry name" value="WDR18/Ipi3/RID3"/>
</dbReference>
<dbReference type="Gene3D" id="2.130.10.10">
    <property type="entry name" value="YVTN repeat-like/Quinoprotein amine dehydrogenase"/>
    <property type="match status" value="2"/>
</dbReference>
<accession>A0A1E3P9K7</accession>
<comment type="function">
    <text evidence="1 7">Component of the RIX1 complex required for processing of ITS2 sequences from 35S pre-rRNA.</text>
</comment>
<dbReference type="PANTHER" id="PTHR18763:SF0">
    <property type="entry name" value="WD REPEAT-CONTAINING PROTEIN 18"/>
    <property type="match status" value="1"/>
</dbReference>
<feature type="repeat" description="WD" evidence="6">
    <location>
        <begin position="145"/>
        <end position="178"/>
    </location>
</feature>
<dbReference type="PROSITE" id="PS50294">
    <property type="entry name" value="WD_REPEATS_REGION"/>
    <property type="match status" value="1"/>
</dbReference>
<gene>
    <name evidence="8" type="ORF">WICANDRAFT_38097</name>
</gene>
<comment type="subcellular location">
    <subcellularLocation>
        <location evidence="7">Nucleus</location>
    </subcellularLocation>
</comment>
<dbReference type="GO" id="GO:0120330">
    <property type="term" value="C:rixosome complex"/>
    <property type="evidence" value="ECO:0007669"/>
    <property type="project" value="UniProtKB-UniRule"/>
</dbReference>
<dbReference type="GO" id="GO:0005656">
    <property type="term" value="C:nuclear pre-replicative complex"/>
    <property type="evidence" value="ECO:0007669"/>
    <property type="project" value="EnsemblFungi"/>
</dbReference>
<dbReference type="SMART" id="SM00320">
    <property type="entry name" value="WD40"/>
    <property type="match status" value="3"/>
</dbReference>
<dbReference type="GO" id="GO:0000027">
    <property type="term" value="P:ribosomal large subunit assembly"/>
    <property type="evidence" value="ECO:0007669"/>
    <property type="project" value="EnsemblFungi"/>
</dbReference>
<dbReference type="SUPFAM" id="SSF50978">
    <property type="entry name" value="WD40 repeat-like"/>
    <property type="match status" value="1"/>
</dbReference>
<dbReference type="PROSITE" id="PS50082">
    <property type="entry name" value="WD_REPEATS_2"/>
    <property type="match status" value="1"/>
</dbReference>
<dbReference type="RefSeq" id="XP_019041302.1">
    <property type="nucleotide sequence ID" value="XM_019182532.1"/>
</dbReference>
<evidence type="ECO:0000313" key="8">
    <source>
        <dbReference type="EMBL" id="ODQ62095.1"/>
    </source>
</evidence>
<keyword evidence="3 6" id="KW-0853">WD repeat</keyword>
<evidence type="ECO:0000256" key="2">
    <source>
        <dbReference type="ARBA" id="ARBA00010143"/>
    </source>
</evidence>
<dbReference type="GO" id="GO:0030174">
    <property type="term" value="P:regulation of DNA-templated DNA replication initiation"/>
    <property type="evidence" value="ECO:0007669"/>
    <property type="project" value="EnsemblFungi"/>
</dbReference>